<dbReference type="InParanoid" id="A0A165R7D8"/>
<dbReference type="EMBL" id="KV425585">
    <property type="protein sequence ID" value="KZT23407.1"/>
    <property type="molecule type" value="Genomic_DNA"/>
</dbReference>
<sequence length="61" mass="7105">MQVYLLYLPFQYLAYRRGQHASIQHRRPPSSPAKTRLTSLASHLHRVRSFKIAMAHGFRGV</sequence>
<reference evidence="1 2" key="1">
    <citation type="journal article" date="2016" name="Mol. Biol. Evol.">
        <title>Comparative Genomics of Early-Diverging Mushroom-Forming Fungi Provides Insights into the Origins of Lignocellulose Decay Capabilities.</title>
        <authorList>
            <person name="Nagy L.G."/>
            <person name="Riley R."/>
            <person name="Tritt A."/>
            <person name="Adam C."/>
            <person name="Daum C."/>
            <person name="Floudas D."/>
            <person name="Sun H."/>
            <person name="Yadav J.S."/>
            <person name="Pangilinan J."/>
            <person name="Larsson K.H."/>
            <person name="Matsuura K."/>
            <person name="Barry K."/>
            <person name="Labutti K."/>
            <person name="Kuo R."/>
            <person name="Ohm R.A."/>
            <person name="Bhattacharya S.S."/>
            <person name="Shirouzu T."/>
            <person name="Yoshinaga Y."/>
            <person name="Martin F.M."/>
            <person name="Grigoriev I.V."/>
            <person name="Hibbett D.S."/>
        </authorList>
    </citation>
    <scope>NUCLEOTIDE SEQUENCE [LARGE SCALE GENOMIC DNA]</scope>
    <source>
        <strain evidence="1 2">HHB14362 ss-1</strain>
    </source>
</reference>
<protein>
    <submittedName>
        <fullName evidence="1">Uncharacterized protein</fullName>
    </submittedName>
</protein>
<keyword evidence="2" id="KW-1185">Reference proteome</keyword>
<dbReference type="AlphaFoldDB" id="A0A165R7D8"/>
<proteinExistence type="predicted"/>
<accession>A0A165R7D8</accession>
<organism evidence="1 2">
    <name type="scientific">Neolentinus lepideus HHB14362 ss-1</name>
    <dbReference type="NCBI Taxonomy" id="1314782"/>
    <lineage>
        <taxon>Eukaryota</taxon>
        <taxon>Fungi</taxon>
        <taxon>Dikarya</taxon>
        <taxon>Basidiomycota</taxon>
        <taxon>Agaricomycotina</taxon>
        <taxon>Agaricomycetes</taxon>
        <taxon>Gloeophyllales</taxon>
        <taxon>Gloeophyllaceae</taxon>
        <taxon>Neolentinus</taxon>
    </lineage>
</organism>
<gene>
    <name evidence="1" type="ORF">NEOLEDRAFT_543606</name>
</gene>
<evidence type="ECO:0000313" key="1">
    <source>
        <dbReference type="EMBL" id="KZT23407.1"/>
    </source>
</evidence>
<evidence type="ECO:0000313" key="2">
    <source>
        <dbReference type="Proteomes" id="UP000076761"/>
    </source>
</evidence>
<name>A0A165R7D8_9AGAM</name>
<dbReference type="Proteomes" id="UP000076761">
    <property type="component" value="Unassembled WGS sequence"/>
</dbReference>